<dbReference type="AlphaFoldDB" id="A0A2W5KAE5"/>
<sequence length="474" mass="50828">MAEVSRLRSQHLWSQQSTRDTDSRSPFCPGDKVDGRYLIDGYIARGGMSVVYRAIDTRLDRPVALKVLRSDLSARDEFRQDFVAEAKTVASLHGPGIVTVSDQGMWQGEAFLVMDLVAGGTVRELLNERGPMPPYAAVAVLRPTLEALAVAHSSGFVHCDIKPENILIGPDGTIKVVDFGLVRAVNCDDKEGHLAGTAAYLAPEQVTGDPITPQCDVYSAGLVLYELLVGTPPFGMSATRDVAEQRLSHDVPPASSQRPGIPTDFDAIISTATARNPEERYADAQEMCSALNRVRDKLHLPHYTVPTPQESAEQTAAQTALSTLAINNSEDHSDSEAATIPISGEKTEVIDAPPEEQPHPHATAHTALLTSCLPSSDDPATPSAGSPNSLGGNPAPDADDDIDDDEDLDAAEIRAWKLASHPRIWPVIIWLIVLVLIMGGAGIAMRSLGHELFPSAAAARNYTDEKPAPTSYLS</sequence>
<evidence type="ECO:0000256" key="2">
    <source>
        <dbReference type="ARBA" id="ARBA00022527"/>
    </source>
</evidence>
<dbReference type="PROSITE" id="PS50011">
    <property type="entry name" value="PROTEIN_KINASE_DOM"/>
    <property type="match status" value="1"/>
</dbReference>
<evidence type="ECO:0000256" key="4">
    <source>
        <dbReference type="ARBA" id="ARBA00022741"/>
    </source>
</evidence>
<dbReference type="Proteomes" id="UP000248606">
    <property type="component" value="Unassembled WGS sequence"/>
</dbReference>
<reference evidence="10 11" key="1">
    <citation type="submission" date="2017-08" db="EMBL/GenBank/DDBJ databases">
        <title>Infants hospitalized years apart are colonized by the same room-sourced microbial strains.</title>
        <authorList>
            <person name="Brooks B."/>
            <person name="Olm M.R."/>
            <person name="Firek B.A."/>
            <person name="Baker R."/>
            <person name="Thomas B.C."/>
            <person name="Morowitz M.J."/>
            <person name="Banfield J.F."/>
        </authorList>
    </citation>
    <scope>NUCLEOTIDE SEQUENCE [LARGE SCALE GENOMIC DNA]</scope>
    <source>
        <strain evidence="10">S2_006_000_R1_57</strain>
    </source>
</reference>
<name>A0A2W5KAE5_9ACTN</name>
<keyword evidence="5 10" id="KW-0418">Kinase</keyword>
<protein>
    <recommendedName>
        <fullName evidence="1">non-specific serine/threonine protein kinase</fullName>
        <ecNumber evidence="1">2.7.11.1</ecNumber>
    </recommendedName>
</protein>
<evidence type="ECO:0000256" key="3">
    <source>
        <dbReference type="ARBA" id="ARBA00022679"/>
    </source>
</evidence>
<dbReference type="SMART" id="SM00220">
    <property type="entry name" value="S_TKc"/>
    <property type="match status" value="1"/>
</dbReference>
<dbReference type="Gene3D" id="1.10.510.10">
    <property type="entry name" value="Transferase(Phosphotransferase) domain 1"/>
    <property type="match status" value="1"/>
</dbReference>
<keyword evidence="2 10" id="KW-0723">Serine/threonine-protein kinase</keyword>
<dbReference type="GO" id="GO:0005524">
    <property type="term" value="F:ATP binding"/>
    <property type="evidence" value="ECO:0007669"/>
    <property type="project" value="UniProtKB-KW"/>
</dbReference>
<evidence type="ECO:0000313" key="10">
    <source>
        <dbReference type="EMBL" id="PZP89482.1"/>
    </source>
</evidence>
<keyword evidence="4" id="KW-0547">Nucleotide-binding</keyword>
<evidence type="ECO:0000313" key="11">
    <source>
        <dbReference type="Proteomes" id="UP000248606"/>
    </source>
</evidence>
<dbReference type="InterPro" id="IPR011009">
    <property type="entry name" value="Kinase-like_dom_sf"/>
</dbReference>
<evidence type="ECO:0000256" key="6">
    <source>
        <dbReference type="ARBA" id="ARBA00022840"/>
    </source>
</evidence>
<evidence type="ECO:0000256" key="5">
    <source>
        <dbReference type="ARBA" id="ARBA00022777"/>
    </source>
</evidence>
<keyword evidence="8" id="KW-0472">Membrane</keyword>
<comment type="caution">
    <text evidence="10">The sequence shown here is derived from an EMBL/GenBank/DDBJ whole genome shotgun (WGS) entry which is preliminary data.</text>
</comment>
<proteinExistence type="predicted"/>
<keyword evidence="6" id="KW-0067">ATP-binding</keyword>
<dbReference type="RefSeq" id="WP_290598394.1">
    <property type="nucleotide sequence ID" value="NZ_CAKZIO010000002.1"/>
</dbReference>
<feature type="domain" description="Protein kinase" evidence="9">
    <location>
        <begin position="37"/>
        <end position="305"/>
    </location>
</feature>
<evidence type="ECO:0000259" key="9">
    <source>
        <dbReference type="PROSITE" id="PS50011"/>
    </source>
</evidence>
<dbReference type="EC" id="2.7.11.1" evidence="1"/>
<feature type="transmembrane region" description="Helical" evidence="8">
    <location>
        <begin position="424"/>
        <end position="445"/>
    </location>
</feature>
<gene>
    <name evidence="10" type="ORF">DI579_02965</name>
</gene>
<accession>A0A2W5KAE5</accession>
<dbReference type="PROSITE" id="PS00108">
    <property type="entry name" value="PROTEIN_KINASE_ST"/>
    <property type="match status" value="1"/>
</dbReference>
<dbReference type="SUPFAM" id="SSF56112">
    <property type="entry name" value="Protein kinase-like (PK-like)"/>
    <property type="match status" value="1"/>
</dbReference>
<evidence type="ECO:0000256" key="1">
    <source>
        <dbReference type="ARBA" id="ARBA00012513"/>
    </source>
</evidence>
<evidence type="ECO:0000256" key="8">
    <source>
        <dbReference type="SAM" id="Phobius"/>
    </source>
</evidence>
<dbReference type="Pfam" id="PF00069">
    <property type="entry name" value="Pkinase"/>
    <property type="match status" value="1"/>
</dbReference>
<dbReference type="CDD" id="cd14014">
    <property type="entry name" value="STKc_PknB_like"/>
    <property type="match status" value="1"/>
</dbReference>
<dbReference type="FunFam" id="1.10.510.10:FF:000021">
    <property type="entry name" value="Serine/threonine protein kinase"/>
    <property type="match status" value="1"/>
</dbReference>
<keyword evidence="8" id="KW-0812">Transmembrane</keyword>
<feature type="region of interest" description="Disordered" evidence="7">
    <location>
        <begin position="1"/>
        <end position="27"/>
    </location>
</feature>
<keyword evidence="3" id="KW-0808">Transferase</keyword>
<organism evidence="10 11">
    <name type="scientific">Lawsonella clevelandensis</name>
    <dbReference type="NCBI Taxonomy" id="1528099"/>
    <lineage>
        <taxon>Bacteria</taxon>
        <taxon>Bacillati</taxon>
        <taxon>Actinomycetota</taxon>
        <taxon>Actinomycetes</taxon>
        <taxon>Mycobacteriales</taxon>
        <taxon>Lawsonellaceae</taxon>
        <taxon>Lawsonella</taxon>
    </lineage>
</organism>
<keyword evidence="8" id="KW-1133">Transmembrane helix</keyword>
<dbReference type="GO" id="GO:0004674">
    <property type="term" value="F:protein serine/threonine kinase activity"/>
    <property type="evidence" value="ECO:0007669"/>
    <property type="project" value="UniProtKB-KW"/>
</dbReference>
<dbReference type="PANTHER" id="PTHR43289:SF6">
    <property type="entry name" value="SERINE_THREONINE-PROTEIN KINASE NEKL-3"/>
    <property type="match status" value="1"/>
</dbReference>
<feature type="region of interest" description="Disordered" evidence="7">
    <location>
        <begin position="371"/>
        <end position="404"/>
    </location>
</feature>
<evidence type="ECO:0000256" key="7">
    <source>
        <dbReference type="SAM" id="MobiDB-lite"/>
    </source>
</evidence>
<dbReference type="InterPro" id="IPR000719">
    <property type="entry name" value="Prot_kinase_dom"/>
</dbReference>
<dbReference type="InterPro" id="IPR008271">
    <property type="entry name" value="Ser/Thr_kinase_AS"/>
</dbReference>
<dbReference type="Gene3D" id="3.30.200.20">
    <property type="entry name" value="Phosphorylase Kinase, domain 1"/>
    <property type="match status" value="1"/>
</dbReference>
<dbReference type="PANTHER" id="PTHR43289">
    <property type="entry name" value="MITOGEN-ACTIVATED PROTEIN KINASE KINASE KINASE 20-RELATED"/>
    <property type="match status" value="1"/>
</dbReference>
<dbReference type="EMBL" id="QFOZ01000002">
    <property type="protein sequence ID" value="PZP89482.1"/>
    <property type="molecule type" value="Genomic_DNA"/>
</dbReference>